<dbReference type="InterPro" id="IPR014017">
    <property type="entry name" value="DNA_helicase_UvrD-like_C"/>
</dbReference>
<sequence length="634" mass="72968">MTDSLLKNLNKFQKEAVTYEGGHLLVLAGAGSGKTRVLTFRTAWLIDSKKVLPENILLLTFTNKAAGEMKERVAKLTNQKPAFAGTFHSFCAKILRIDGQALGIPRDFIIYDDEDTKEAIKEILDNLNLPIDSYKPPVIASQISDAKNNMLTPSQYAEFIRSEFQERVFRIYVEYEKMLKKIGALDFDDLLLKTVYLFDKDAKILGKWQDNLTHILVDEWQDTNKIQYKLTKQLVGNQGNITAVGDASQSIYMWRGADYRNINFLMRDFPEIKIINLEQNYRSTQNILAAANSVISKNTSHPILNLWTQNDTGDKIKLYSARSGLDEASYVINEILDIINIRGNKYSYKDIAVLYRTNAQSRVLEEAFLHAGIPYTIVGGVHFYSRTEIKDVLSYLRLLSNPKDIVSRKRIQKMGIRRYQKFENFAKDFIKNDQTTLDILDVVLKETGYLDKYQKETEENITRLENIKELRSVATEFPDINDFLENVALVEAEQTSDKKIHTINYHQERNNITLMTIHAAKGLEFPVIFIVGMEEGLFPHSRSLMDISQLEEERRLAYVGITRAKDKLYLSYASRRLYFGENISNPPSRFLIDIPEDLIQGANELKFEKEEKQSDPDSGFDWIVEKYLGKKDVE</sequence>
<dbReference type="GO" id="GO:0000725">
    <property type="term" value="P:recombinational repair"/>
    <property type="evidence" value="ECO:0007669"/>
    <property type="project" value="TreeGrafter"/>
</dbReference>
<dbReference type="CDD" id="cd17932">
    <property type="entry name" value="DEXQc_UvrD"/>
    <property type="match status" value="1"/>
</dbReference>
<evidence type="ECO:0000256" key="4">
    <source>
        <dbReference type="ARBA" id="ARBA00022806"/>
    </source>
</evidence>
<feature type="domain" description="UvrD-like helicase ATP-binding" evidence="12">
    <location>
        <begin position="7"/>
        <end position="284"/>
    </location>
</feature>
<keyword evidence="4 11" id="KW-0347">Helicase</keyword>
<dbReference type="Pfam" id="PF13361">
    <property type="entry name" value="UvrD_C"/>
    <property type="match status" value="1"/>
</dbReference>
<comment type="catalytic activity">
    <reaction evidence="10">
        <text>ATP + H2O = ADP + phosphate + H(+)</text>
        <dbReference type="Rhea" id="RHEA:13065"/>
        <dbReference type="ChEBI" id="CHEBI:15377"/>
        <dbReference type="ChEBI" id="CHEBI:15378"/>
        <dbReference type="ChEBI" id="CHEBI:30616"/>
        <dbReference type="ChEBI" id="CHEBI:43474"/>
        <dbReference type="ChEBI" id="CHEBI:456216"/>
        <dbReference type="EC" id="5.6.2.4"/>
    </reaction>
</comment>
<dbReference type="AlphaFoldDB" id="A0A1F7X4L7"/>
<comment type="catalytic activity">
    <reaction evidence="8">
        <text>Couples ATP hydrolysis with the unwinding of duplex DNA by translocating in the 3'-5' direction.</text>
        <dbReference type="EC" id="5.6.2.4"/>
    </reaction>
</comment>
<accession>A0A1F7X4L7</accession>
<dbReference type="Gene3D" id="3.40.50.300">
    <property type="entry name" value="P-loop containing nucleotide triphosphate hydrolases"/>
    <property type="match status" value="2"/>
</dbReference>
<dbReference type="Pfam" id="PF13538">
    <property type="entry name" value="UvrD_C_2"/>
    <property type="match status" value="1"/>
</dbReference>
<evidence type="ECO:0000259" key="12">
    <source>
        <dbReference type="PROSITE" id="PS51198"/>
    </source>
</evidence>
<evidence type="ECO:0000256" key="1">
    <source>
        <dbReference type="ARBA" id="ARBA00009922"/>
    </source>
</evidence>
<comment type="caution">
    <text evidence="14">The sequence shown here is derived from an EMBL/GenBank/DDBJ whole genome shotgun (WGS) entry which is preliminary data.</text>
</comment>
<evidence type="ECO:0000313" key="14">
    <source>
        <dbReference type="EMBL" id="OGM09833.1"/>
    </source>
</evidence>
<dbReference type="EMBL" id="MGFQ01000019">
    <property type="protein sequence ID" value="OGM09833.1"/>
    <property type="molecule type" value="Genomic_DNA"/>
</dbReference>
<dbReference type="PROSITE" id="PS51217">
    <property type="entry name" value="UVRD_HELICASE_CTER"/>
    <property type="match status" value="1"/>
</dbReference>
<evidence type="ECO:0000313" key="15">
    <source>
        <dbReference type="Proteomes" id="UP000176939"/>
    </source>
</evidence>
<dbReference type="Gene3D" id="1.10.486.10">
    <property type="entry name" value="PCRA, domain 4"/>
    <property type="match status" value="2"/>
</dbReference>
<dbReference type="InterPro" id="IPR013986">
    <property type="entry name" value="DExx_box_DNA_helicase_dom_sf"/>
</dbReference>
<keyword evidence="3 11" id="KW-0378">Hydrolase</keyword>
<evidence type="ECO:0000256" key="10">
    <source>
        <dbReference type="ARBA" id="ARBA00048988"/>
    </source>
</evidence>
<evidence type="ECO:0000256" key="8">
    <source>
        <dbReference type="ARBA" id="ARBA00034617"/>
    </source>
</evidence>
<dbReference type="PANTHER" id="PTHR11070:SF2">
    <property type="entry name" value="ATP-DEPENDENT DNA HELICASE SRS2"/>
    <property type="match status" value="1"/>
</dbReference>
<dbReference type="PROSITE" id="PS51198">
    <property type="entry name" value="UVRD_HELICASE_ATP_BIND"/>
    <property type="match status" value="1"/>
</dbReference>
<keyword evidence="7" id="KW-0413">Isomerase</keyword>
<dbReference type="Pfam" id="PF00580">
    <property type="entry name" value="UvrD-helicase"/>
    <property type="match status" value="1"/>
</dbReference>
<dbReference type="EC" id="5.6.2.4" evidence="9"/>
<keyword evidence="5 11" id="KW-0067">ATP-binding</keyword>
<evidence type="ECO:0000256" key="11">
    <source>
        <dbReference type="PROSITE-ProRule" id="PRU00560"/>
    </source>
</evidence>
<evidence type="ECO:0000256" key="2">
    <source>
        <dbReference type="ARBA" id="ARBA00022741"/>
    </source>
</evidence>
<dbReference type="InterPro" id="IPR027417">
    <property type="entry name" value="P-loop_NTPase"/>
</dbReference>
<name>A0A1F7X4L7_9BACT</name>
<keyword evidence="6" id="KW-0238">DNA-binding</keyword>
<reference evidence="14 15" key="1">
    <citation type="journal article" date="2016" name="Nat. Commun.">
        <title>Thousands of microbial genomes shed light on interconnected biogeochemical processes in an aquifer system.</title>
        <authorList>
            <person name="Anantharaman K."/>
            <person name="Brown C.T."/>
            <person name="Hug L.A."/>
            <person name="Sharon I."/>
            <person name="Castelle C.J."/>
            <person name="Probst A.J."/>
            <person name="Thomas B.C."/>
            <person name="Singh A."/>
            <person name="Wilkins M.J."/>
            <person name="Karaoz U."/>
            <person name="Brodie E.L."/>
            <person name="Williams K.H."/>
            <person name="Hubbard S.S."/>
            <person name="Banfield J.F."/>
        </authorList>
    </citation>
    <scope>NUCLEOTIDE SEQUENCE [LARGE SCALE GENOMIC DNA]</scope>
</reference>
<evidence type="ECO:0000256" key="9">
    <source>
        <dbReference type="ARBA" id="ARBA00034808"/>
    </source>
</evidence>
<dbReference type="GO" id="GO:0005524">
    <property type="term" value="F:ATP binding"/>
    <property type="evidence" value="ECO:0007669"/>
    <property type="project" value="UniProtKB-UniRule"/>
</dbReference>
<evidence type="ECO:0000256" key="5">
    <source>
        <dbReference type="ARBA" id="ARBA00022840"/>
    </source>
</evidence>
<dbReference type="InterPro" id="IPR027785">
    <property type="entry name" value="UvrD-like_helicase_C"/>
</dbReference>
<keyword evidence="2 11" id="KW-0547">Nucleotide-binding</keyword>
<dbReference type="InterPro" id="IPR000212">
    <property type="entry name" value="DNA_helicase_UvrD/REP"/>
</dbReference>
<feature type="binding site" evidence="11">
    <location>
        <begin position="28"/>
        <end position="35"/>
    </location>
    <ligand>
        <name>ATP</name>
        <dbReference type="ChEBI" id="CHEBI:30616"/>
    </ligand>
</feature>
<proteinExistence type="inferred from homology"/>
<evidence type="ECO:0000259" key="13">
    <source>
        <dbReference type="PROSITE" id="PS51217"/>
    </source>
</evidence>
<dbReference type="PANTHER" id="PTHR11070">
    <property type="entry name" value="UVRD / RECB / PCRA DNA HELICASE FAMILY MEMBER"/>
    <property type="match status" value="1"/>
</dbReference>
<dbReference type="SUPFAM" id="SSF52540">
    <property type="entry name" value="P-loop containing nucleoside triphosphate hydrolases"/>
    <property type="match status" value="1"/>
</dbReference>
<dbReference type="Proteomes" id="UP000176939">
    <property type="component" value="Unassembled WGS sequence"/>
</dbReference>
<evidence type="ECO:0000256" key="7">
    <source>
        <dbReference type="ARBA" id="ARBA00023235"/>
    </source>
</evidence>
<comment type="similarity">
    <text evidence="1">Belongs to the helicase family. UvrD subfamily.</text>
</comment>
<dbReference type="InterPro" id="IPR014016">
    <property type="entry name" value="UvrD-like_ATP-bd"/>
</dbReference>
<evidence type="ECO:0000256" key="6">
    <source>
        <dbReference type="ARBA" id="ARBA00023125"/>
    </source>
</evidence>
<gene>
    <name evidence="14" type="ORF">A2Z67_03475</name>
</gene>
<dbReference type="Gene3D" id="3.30.160.800">
    <property type="match status" value="1"/>
</dbReference>
<dbReference type="Gene3D" id="1.10.10.160">
    <property type="match status" value="1"/>
</dbReference>
<dbReference type="GO" id="GO:0043138">
    <property type="term" value="F:3'-5' DNA helicase activity"/>
    <property type="evidence" value="ECO:0007669"/>
    <property type="project" value="UniProtKB-EC"/>
</dbReference>
<organism evidence="14 15">
    <name type="scientific">Candidatus Woesebacteria bacterium RBG_13_36_22</name>
    <dbReference type="NCBI Taxonomy" id="1802478"/>
    <lineage>
        <taxon>Bacteria</taxon>
        <taxon>Candidatus Woeseibacteriota</taxon>
    </lineage>
</organism>
<evidence type="ECO:0000256" key="3">
    <source>
        <dbReference type="ARBA" id="ARBA00022801"/>
    </source>
</evidence>
<dbReference type="CDD" id="cd18807">
    <property type="entry name" value="SF1_C_UvrD"/>
    <property type="match status" value="1"/>
</dbReference>
<dbReference type="GO" id="GO:0005829">
    <property type="term" value="C:cytosol"/>
    <property type="evidence" value="ECO:0007669"/>
    <property type="project" value="TreeGrafter"/>
</dbReference>
<feature type="domain" description="UvrD-like helicase C-terminal" evidence="13">
    <location>
        <begin position="285"/>
        <end position="522"/>
    </location>
</feature>
<dbReference type="GO" id="GO:0016887">
    <property type="term" value="F:ATP hydrolysis activity"/>
    <property type="evidence" value="ECO:0007669"/>
    <property type="project" value="RHEA"/>
</dbReference>
<dbReference type="GO" id="GO:0033202">
    <property type="term" value="C:DNA helicase complex"/>
    <property type="evidence" value="ECO:0007669"/>
    <property type="project" value="TreeGrafter"/>
</dbReference>
<dbReference type="GO" id="GO:0003677">
    <property type="term" value="F:DNA binding"/>
    <property type="evidence" value="ECO:0007669"/>
    <property type="project" value="UniProtKB-KW"/>
</dbReference>
<protein>
    <recommendedName>
        <fullName evidence="9">DNA 3'-5' helicase</fullName>
        <ecNumber evidence="9">5.6.2.4</ecNumber>
    </recommendedName>
</protein>